<evidence type="ECO:0000313" key="10">
    <source>
        <dbReference type="EMBL" id="OUK05481.1"/>
    </source>
</evidence>
<evidence type="ECO:0000256" key="8">
    <source>
        <dbReference type="RuleBase" id="RU368020"/>
    </source>
</evidence>
<feature type="domain" description="4Fe-4S ferredoxin-type" evidence="9">
    <location>
        <begin position="1"/>
        <end position="29"/>
    </location>
</feature>
<dbReference type="GO" id="GO:0005506">
    <property type="term" value="F:iron ion binding"/>
    <property type="evidence" value="ECO:0007669"/>
    <property type="project" value="UniProtKB-UniRule"/>
</dbReference>
<dbReference type="SUPFAM" id="SSF54862">
    <property type="entry name" value="4Fe-4S ferredoxins"/>
    <property type="match status" value="1"/>
</dbReference>
<dbReference type="InterPro" id="IPR052395">
    <property type="entry name" value="ET_Ferredoxin"/>
</dbReference>
<dbReference type="PANTHER" id="PTHR39163">
    <property type="entry name" value="FERREDOXIN"/>
    <property type="match status" value="1"/>
</dbReference>
<dbReference type="InterPro" id="IPR017896">
    <property type="entry name" value="4Fe4S_Fe-S-bd"/>
</dbReference>
<dbReference type="Proteomes" id="UP000194606">
    <property type="component" value="Unassembled WGS sequence"/>
</dbReference>
<comment type="function">
    <text evidence="8">Ferredoxins are iron-sulfur proteins that transfer electrons in a wide variety of metabolic reactions.</text>
</comment>
<dbReference type="Gene3D" id="3.30.70.20">
    <property type="match status" value="1"/>
</dbReference>
<gene>
    <name evidence="10" type="ORF">BZZ03_01825</name>
</gene>
<evidence type="ECO:0000256" key="1">
    <source>
        <dbReference type="ARBA" id="ARBA00001966"/>
    </source>
</evidence>
<protein>
    <recommendedName>
        <fullName evidence="8">Ferredoxin</fullName>
    </recommendedName>
</protein>
<evidence type="ECO:0000259" key="9">
    <source>
        <dbReference type="PROSITE" id="PS51379"/>
    </source>
</evidence>
<organism evidence="10 11">
    <name type="scientific">Lactococcus petauri</name>
    <dbReference type="NCBI Taxonomy" id="1940789"/>
    <lineage>
        <taxon>Bacteria</taxon>
        <taxon>Bacillati</taxon>
        <taxon>Bacillota</taxon>
        <taxon>Bacilli</taxon>
        <taxon>Lactobacillales</taxon>
        <taxon>Streptococcaceae</taxon>
        <taxon>Lactococcus</taxon>
    </lineage>
</organism>
<dbReference type="Pfam" id="PF13370">
    <property type="entry name" value="Fer4_13"/>
    <property type="match status" value="1"/>
</dbReference>
<evidence type="ECO:0000313" key="11">
    <source>
        <dbReference type="Proteomes" id="UP000194606"/>
    </source>
</evidence>
<dbReference type="RefSeq" id="WP_017368924.1">
    <property type="nucleotide sequence ID" value="NZ_JADPGL010000001.1"/>
</dbReference>
<dbReference type="GO" id="GO:0009055">
    <property type="term" value="F:electron transfer activity"/>
    <property type="evidence" value="ECO:0007669"/>
    <property type="project" value="UniProtKB-UniRule"/>
</dbReference>
<sequence>MKVNIIPENCIACGLCYLHAPDVFDYHDNGIVKFNNSDKLEKEYISDDKIISAAKACPTAAIKITKS</sequence>
<keyword evidence="2 8" id="KW-0813">Transport</keyword>
<evidence type="ECO:0000256" key="7">
    <source>
        <dbReference type="ARBA" id="ARBA00023014"/>
    </source>
</evidence>
<dbReference type="GO" id="GO:0051539">
    <property type="term" value="F:4 iron, 4 sulfur cluster binding"/>
    <property type="evidence" value="ECO:0007669"/>
    <property type="project" value="UniProtKB-KW"/>
</dbReference>
<evidence type="ECO:0000256" key="3">
    <source>
        <dbReference type="ARBA" id="ARBA00022485"/>
    </source>
</evidence>
<dbReference type="PROSITE" id="PS51379">
    <property type="entry name" value="4FE4S_FER_2"/>
    <property type="match status" value="1"/>
</dbReference>
<name>A0A252CG05_9LACT</name>
<keyword evidence="7 8" id="KW-0411">Iron-sulfur</keyword>
<dbReference type="AlphaFoldDB" id="A0A252CG05"/>
<keyword evidence="5 8" id="KW-0249">Electron transport</keyword>
<accession>A0A252CG05</accession>
<comment type="cofactor">
    <cofactor evidence="1">
        <name>[4Fe-4S] cluster</name>
        <dbReference type="ChEBI" id="CHEBI:49883"/>
    </cofactor>
</comment>
<keyword evidence="6 8" id="KW-0408">Iron</keyword>
<dbReference type="PANTHER" id="PTHR39163:SF1">
    <property type="entry name" value="FERREDOXIN"/>
    <property type="match status" value="1"/>
</dbReference>
<evidence type="ECO:0000256" key="4">
    <source>
        <dbReference type="ARBA" id="ARBA00022723"/>
    </source>
</evidence>
<keyword evidence="4 8" id="KW-0479">Metal-binding</keyword>
<dbReference type="GeneID" id="89494312"/>
<evidence type="ECO:0000256" key="2">
    <source>
        <dbReference type="ARBA" id="ARBA00022448"/>
    </source>
</evidence>
<comment type="caution">
    <text evidence="10">The sequence shown here is derived from an EMBL/GenBank/DDBJ whole genome shotgun (WGS) entry which is preliminary data.</text>
</comment>
<dbReference type="InterPro" id="IPR001080">
    <property type="entry name" value="3Fe4S_ferredoxin"/>
</dbReference>
<reference evidence="10 11" key="1">
    <citation type="submission" date="2017-02" db="EMBL/GenBank/DDBJ databases">
        <authorList>
            <person name="Peterson S.W."/>
        </authorList>
    </citation>
    <scope>NUCLEOTIDE SEQUENCE [LARGE SCALE GENOMIC DNA]</scope>
    <source>
        <strain evidence="10">159469</strain>
    </source>
</reference>
<proteinExistence type="predicted"/>
<dbReference type="PRINTS" id="PR00352">
    <property type="entry name" value="3FE4SFRDOXIN"/>
</dbReference>
<dbReference type="EMBL" id="MUIZ01000001">
    <property type="protein sequence ID" value="OUK05481.1"/>
    <property type="molecule type" value="Genomic_DNA"/>
</dbReference>
<keyword evidence="3" id="KW-0004">4Fe-4S</keyword>
<evidence type="ECO:0000256" key="6">
    <source>
        <dbReference type="ARBA" id="ARBA00023004"/>
    </source>
</evidence>
<evidence type="ECO:0000256" key="5">
    <source>
        <dbReference type="ARBA" id="ARBA00022982"/>
    </source>
</evidence>